<gene>
    <name evidence="7" type="ORF">H9L09_17005</name>
</gene>
<dbReference type="KEGG" id="nmes:H9L09_17005"/>
<feature type="transmembrane region" description="Helical" evidence="5">
    <location>
        <begin position="307"/>
        <end position="330"/>
    </location>
</feature>
<feature type="transmembrane region" description="Helical" evidence="5">
    <location>
        <begin position="179"/>
        <end position="201"/>
    </location>
</feature>
<feature type="transmembrane region" description="Helical" evidence="5">
    <location>
        <begin position="21"/>
        <end position="43"/>
    </location>
</feature>
<dbReference type="GO" id="GO:0016020">
    <property type="term" value="C:membrane"/>
    <property type="evidence" value="ECO:0007669"/>
    <property type="project" value="UniProtKB-SubCell"/>
</dbReference>
<dbReference type="PANTHER" id="PTHR37422">
    <property type="entry name" value="TEICHURONIC ACID BIOSYNTHESIS PROTEIN TUAE"/>
    <property type="match status" value="1"/>
</dbReference>
<evidence type="ECO:0000256" key="3">
    <source>
        <dbReference type="ARBA" id="ARBA00022989"/>
    </source>
</evidence>
<evidence type="ECO:0000256" key="5">
    <source>
        <dbReference type="SAM" id="Phobius"/>
    </source>
</evidence>
<organism evidence="7 8">
    <name type="scientific">Nocardioides mesophilus</name>
    <dbReference type="NCBI Taxonomy" id="433659"/>
    <lineage>
        <taxon>Bacteria</taxon>
        <taxon>Bacillati</taxon>
        <taxon>Actinomycetota</taxon>
        <taxon>Actinomycetes</taxon>
        <taxon>Propionibacteriales</taxon>
        <taxon>Nocardioidaceae</taxon>
        <taxon>Nocardioides</taxon>
    </lineage>
</organism>
<dbReference type="Pfam" id="PF04932">
    <property type="entry name" value="Wzy_C"/>
    <property type="match status" value="1"/>
</dbReference>
<evidence type="ECO:0000256" key="1">
    <source>
        <dbReference type="ARBA" id="ARBA00004141"/>
    </source>
</evidence>
<dbReference type="EMBL" id="CP060713">
    <property type="protein sequence ID" value="QNN52177.1"/>
    <property type="molecule type" value="Genomic_DNA"/>
</dbReference>
<proteinExistence type="predicted"/>
<dbReference type="AlphaFoldDB" id="A0A7G9R9A2"/>
<evidence type="ECO:0000259" key="6">
    <source>
        <dbReference type="Pfam" id="PF04932"/>
    </source>
</evidence>
<dbReference type="Proteomes" id="UP000515947">
    <property type="component" value="Chromosome"/>
</dbReference>
<feature type="transmembrane region" description="Helical" evidence="5">
    <location>
        <begin position="266"/>
        <end position="287"/>
    </location>
</feature>
<protein>
    <submittedName>
        <fullName evidence="7">O-antigen ligase family protein</fullName>
    </submittedName>
</protein>
<evidence type="ECO:0000256" key="2">
    <source>
        <dbReference type="ARBA" id="ARBA00022692"/>
    </source>
</evidence>
<evidence type="ECO:0000313" key="8">
    <source>
        <dbReference type="Proteomes" id="UP000515947"/>
    </source>
</evidence>
<keyword evidence="2 5" id="KW-0812">Transmembrane</keyword>
<dbReference type="GO" id="GO:0016874">
    <property type="term" value="F:ligase activity"/>
    <property type="evidence" value="ECO:0007669"/>
    <property type="project" value="UniProtKB-KW"/>
</dbReference>
<accession>A0A7G9R9A2</accession>
<feature type="domain" description="O-antigen ligase-related" evidence="6">
    <location>
        <begin position="143"/>
        <end position="278"/>
    </location>
</feature>
<comment type="subcellular location">
    <subcellularLocation>
        <location evidence="1">Membrane</location>
        <topology evidence="1">Multi-pass membrane protein</topology>
    </subcellularLocation>
</comment>
<feature type="transmembrane region" description="Helical" evidence="5">
    <location>
        <begin position="49"/>
        <end position="72"/>
    </location>
</feature>
<reference evidence="7 8" key="1">
    <citation type="submission" date="2020-08" db="EMBL/GenBank/DDBJ databases">
        <title>Genome sequence of Nocardioides mesophilus KACC 16243T.</title>
        <authorList>
            <person name="Hyun D.-W."/>
            <person name="Bae J.-W."/>
        </authorList>
    </citation>
    <scope>NUCLEOTIDE SEQUENCE [LARGE SCALE GENOMIC DNA]</scope>
    <source>
        <strain evidence="7 8">KACC 16243</strain>
    </source>
</reference>
<feature type="transmembrane region" description="Helical" evidence="5">
    <location>
        <begin position="79"/>
        <end position="103"/>
    </location>
</feature>
<keyword evidence="7" id="KW-0436">Ligase</keyword>
<dbReference type="InterPro" id="IPR007016">
    <property type="entry name" value="O-antigen_ligase-rel_domated"/>
</dbReference>
<keyword evidence="8" id="KW-1185">Reference proteome</keyword>
<dbReference type="PANTHER" id="PTHR37422:SF23">
    <property type="entry name" value="TEICHURONIC ACID BIOSYNTHESIS PROTEIN TUAE"/>
    <property type="match status" value="1"/>
</dbReference>
<evidence type="ECO:0000256" key="4">
    <source>
        <dbReference type="ARBA" id="ARBA00023136"/>
    </source>
</evidence>
<sequence>MTSEPAMTGLPRERSTGSVRGHAHAVVAVGLTLAVLLAGWALLADPTASGSAAMAGTLLLGTAGWAVGSVVVHPNAVRMAYGVTGVALLVLVTGLPGSLTAAADAGVLGYANANAALVEAAVAGLLVAAWWVTGRERQRLLAGCAVLTVVAFATGSRAGGFACALLMLTWWLVPHRGPAFWRALSAAVLVLGPATTVTLAATHEPGTSSVATSLLSEARVSLWSDALDLAAREPVTGIGAGDFAQESPVARSDPDLRWAHSAPLQVLAELGLVGLTLLAGLVAWMVWRLGRLSVFLAVLALQPMVDYVLSFAVVVAMYGVVLGAAATTAARLERAAAHHRD</sequence>
<keyword evidence="3 5" id="KW-1133">Transmembrane helix</keyword>
<dbReference type="InterPro" id="IPR051533">
    <property type="entry name" value="WaaL-like"/>
</dbReference>
<feature type="transmembrane region" description="Helical" evidence="5">
    <location>
        <begin position="115"/>
        <end position="133"/>
    </location>
</feature>
<dbReference type="RefSeq" id="WP_187578019.1">
    <property type="nucleotide sequence ID" value="NZ_CP060713.1"/>
</dbReference>
<feature type="transmembrane region" description="Helical" evidence="5">
    <location>
        <begin position="140"/>
        <end position="173"/>
    </location>
</feature>
<evidence type="ECO:0000313" key="7">
    <source>
        <dbReference type="EMBL" id="QNN52177.1"/>
    </source>
</evidence>
<keyword evidence="4 5" id="KW-0472">Membrane</keyword>
<name>A0A7G9R9A2_9ACTN</name>